<comment type="caution">
    <text evidence="1">The sequence shown here is derived from an EMBL/GenBank/DDBJ whole genome shotgun (WGS) entry which is preliminary data.</text>
</comment>
<name>A0A074KW51_9BACT</name>
<organism evidence="1 2">
    <name type="scientific">Anditalea andensis</name>
    <dbReference type="NCBI Taxonomy" id="1048983"/>
    <lineage>
        <taxon>Bacteria</taxon>
        <taxon>Pseudomonadati</taxon>
        <taxon>Bacteroidota</taxon>
        <taxon>Cytophagia</taxon>
        <taxon>Cytophagales</taxon>
        <taxon>Cytophagaceae</taxon>
        <taxon>Anditalea</taxon>
    </lineage>
</organism>
<gene>
    <name evidence="1" type="ORF">EL17_21060</name>
</gene>
<reference evidence="1 2" key="1">
    <citation type="submission" date="2014-04" db="EMBL/GenBank/DDBJ databases">
        <title>Characterization and application of a salt tolerant electro-active bacterium.</title>
        <authorList>
            <person name="Yang L."/>
            <person name="Wei S."/>
            <person name="Tay Q.X.M."/>
        </authorList>
    </citation>
    <scope>NUCLEOTIDE SEQUENCE [LARGE SCALE GENOMIC DNA]</scope>
    <source>
        <strain evidence="1 2">LY1</strain>
    </source>
</reference>
<dbReference type="Proteomes" id="UP000027821">
    <property type="component" value="Unassembled WGS sequence"/>
</dbReference>
<sequence>MKKLIYTLLILTVLTCTIGCQSHRKLTKQASQIDSLEEALNLKKKYPTSEIEIHKLDSISFFNNSIYSRLQPGVLMRIGQENSQAANLYKLLKVDQTPNKSETFQYYVLQVHLK</sequence>
<proteinExistence type="predicted"/>
<dbReference type="RefSeq" id="WP_035079192.1">
    <property type="nucleotide sequence ID" value="NZ_JMIH01000035.1"/>
</dbReference>
<keyword evidence="2" id="KW-1185">Reference proteome</keyword>
<dbReference type="STRING" id="1048983.EL17_21060"/>
<dbReference type="EMBL" id="JMIH01000035">
    <property type="protein sequence ID" value="KEO71848.1"/>
    <property type="molecule type" value="Genomic_DNA"/>
</dbReference>
<evidence type="ECO:0000313" key="1">
    <source>
        <dbReference type="EMBL" id="KEO71848.1"/>
    </source>
</evidence>
<dbReference type="AlphaFoldDB" id="A0A074KW51"/>
<protein>
    <submittedName>
        <fullName evidence="1">Uncharacterized protein</fullName>
    </submittedName>
</protein>
<evidence type="ECO:0000313" key="2">
    <source>
        <dbReference type="Proteomes" id="UP000027821"/>
    </source>
</evidence>
<accession>A0A074KW51</accession>